<evidence type="ECO:0000313" key="3">
    <source>
        <dbReference type="EMBL" id="ORX40923.1"/>
    </source>
</evidence>
<evidence type="ECO:0000256" key="1">
    <source>
        <dbReference type="SAM" id="Coils"/>
    </source>
</evidence>
<gene>
    <name evidence="3" type="ORF">BD324DRAFT_606658</name>
</gene>
<keyword evidence="1" id="KW-0175">Coiled coil</keyword>
<feature type="compositionally biased region" description="Basic and acidic residues" evidence="2">
    <location>
        <begin position="374"/>
        <end position="390"/>
    </location>
</feature>
<organism evidence="3 4">
    <name type="scientific">Kockovaella imperatae</name>
    <dbReference type="NCBI Taxonomy" id="4999"/>
    <lineage>
        <taxon>Eukaryota</taxon>
        <taxon>Fungi</taxon>
        <taxon>Dikarya</taxon>
        <taxon>Basidiomycota</taxon>
        <taxon>Agaricomycotina</taxon>
        <taxon>Tremellomycetes</taxon>
        <taxon>Tremellales</taxon>
        <taxon>Cuniculitremaceae</taxon>
        <taxon>Kockovaella</taxon>
    </lineage>
</organism>
<dbReference type="AlphaFoldDB" id="A0A1Y1USC5"/>
<dbReference type="Proteomes" id="UP000193218">
    <property type="component" value="Unassembled WGS sequence"/>
</dbReference>
<feature type="compositionally biased region" description="Low complexity" evidence="2">
    <location>
        <begin position="394"/>
        <end position="406"/>
    </location>
</feature>
<feature type="compositionally biased region" description="Low complexity" evidence="2">
    <location>
        <begin position="22"/>
        <end position="39"/>
    </location>
</feature>
<evidence type="ECO:0000256" key="2">
    <source>
        <dbReference type="SAM" id="MobiDB-lite"/>
    </source>
</evidence>
<keyword evidence="4" id="KW-1185">Reference proteome</keyword>
<feature type="region of interest" description="Disordered" evidence="2">
    <location>
        <begin position="679"/>
        <end position="731"/>
    </location>
</feature>
<reference evidence="3 4" key="1">
    <citation type="submission" date="2017-03" db="EMBL/GenBank/DDBJ databases">
        <title>Widespread Adenine N6-methylation of Active Genes in Fungi.</title>
        <authorList>
            <consortium name="DOE Joint Genome Institute"/>
            <person name="Mondo S.J."/>
            <person name="Dannebaum R.O."/>
            <person name="Kuo R.C."/>
            <person name="Louie K.B."/>
            <person name="Bewick A.J."/>
            <person name="Labutti K."/>
            <person name="Haridas S."/>
            <person name="Kuo A."/>
            <person name="Salamov A."/>
            <person name="Ahrendt S.R."/>
            <person name="Lau R."/>
            <person name="Bowen B.P."/>
            <person name="Lipzen A."/>
            <person name="Sullivan W."/>
            <person name="Andreopoulos W.B."/>
            <person name="Clum A."/>
            <person name="Lindquist E."/>
            <person name="Daum C."/>
            <person name="Northen T.R."/>
            <person name="Ramamoorthy G."/>
            <person name="Schmitz R.J."/>
            <person name="Gryganskyi A."/>
            <person name="Culley D."/>
            <person name="Magnuson J."/>
            <person name="James T.Y."/>
            <person name="O'Malley M.A."/>
            <person name="Stajich J.E."/>
            <person name="Spatafora J.W."/>
            <person name="Visel A."/>
            <person name="Grigoriev I.V."/>
        </authorList>
    </citation>
    <scope>NUCLEOTIDE SEQUENCE [LARGE SCALE GENOMIC DNA]</scope>
    <source>
        <strain evidence="3 4">NRRL Y-17943</strain>
    </source>
</reference>
<name>A0A1Y1USC5_9TREE</name>
<feature type="region of interest" description="Disordered" evidence="2">
    <location>
        <begin position="257"/>
        <end position="426"/>
    </location>
</feature>
<dbReference type="RefSeq" id="XP_021874602.1">
    <property type="nucleotide sequence ID" value="XM_022014023.1"/>
</dbReference>
<dbReference type="GeneID" id="33555831"/>
<dbReference type="EMBL" id="NBSH01000001">
    <property type="protein sequence ID" value="ORX40923.1"/>
    <property type="molecule type" value="Genomic_DNA"/>
</dbReference>
<accession>A0A1Y1USC5</accession>
<comment type="caution">
    <text evidence="3">The sequence shown here is derived from an EMBL/GenBank/DDBJ whole genome shotgun (WGS) entry which is preliminary data.</text>
</comment>
<feature type="coiled-coil region" evidence="1">
    <location>
        <begin position="568"/>
        <end position="602"/>
    </location>
</feature>
<dbReference type="InParanoid" id="A0A1Y1USC5"/>
<evidence type="ECO:0000313" key="4">
    <source>
        <dbReference type="Proteomes" id="UP000193218"/>
    </source>
</evidence>
<feature type="region of interest" description="Disordered" evidence="2">
    <location>
        <begin position="1"/>
        <end position="41"/>
    </location>
</feature>
<sequence>MALKSRQAAEAPQSKRTQPARPGTSKSSKTAPSKAAGSKAKGDAIQYFSNEELGPYGLLWEQDIATALARKQPGDPIHDDQKVIDWLQKTGKCRIQPPNHAFDRIFPTYAAKFGFRRYVPNSNSQISQGYRGPQCKITQVTHDGNKISERLAGCHKIRSYPAFLYTQSWRYEPEKVILDNGNSICEAVCHFACWQCYTSTSSTCSLNSAPVRVSIDESESISDNMDGCFVRRVHSVPPSEGEDELDDDDQLDLEQASPSLEAPQAALSSPSTVRTKRPSSAPHSDPQPVKAPRTSNESAPNRRMRGDERLSMLGTTSTARVDVDFPMFDNLVSTKASESPQDPPTPSPLPASAHNLQKSPPLDSSSRSASNDVRPAKTGDRARAFLEQMKKRSSSPQSFQPSNPQSVVIPPSNQSAPAPTPFASKSGLHVINPAKAMFKPGLTEPSRLAEHKDAQTAAIPPEPTSIPLIKDHVTKWTELNKERKESVVTLKAQLQAFSAKVEQHSSGLIAAGDQQLALFEDVLGAIEPLAKENSNLVARSKELEGQISGFESRLVAYADKDAERQKELEMVEKSLVEVKQQLEQCQGQRDAAENRHINAVRERQAAVKQRDKAFESVRQADLKTSAAECISSEAAAAVEDALARATESERLQAEVDNELKVIRALSDAQSAEITSLKRQAQQLQGGLPPPPLPPTIIQAGSPSALKPLPPILKPITQEENKKPGRAKSIPL</sequence>
<feature type="compositionally biased region" description="Low complexity" evidence="2">
    <location>
        <begin position="359"/>
        <end position="370"/>
    </location>
</feature>
<proteinExistence type="predicted"/>
<protein>
    <submittedName>
        <fullName evidence="3">Uncharacterized protein</fullName>
    </submittedName>
</protein>